<reference evidence="1 2" key="1">
    <citation type="submission" date="2017-09" db="EMBL/GenBank/DDBJ databases">
        <title>Genomic, metabolic, and phenotypic characteristics of bacterial isolates from the natural microbiome of the model nematode Caenorhabditis elegans.</title>
        <authorList>
            <person name="Zimmermann J."/>
            <person name="Obeng N."/>
            <person name="Yang W."/>
            <person name="Obeng O."/>
            <person name="Kissoyan K."/>
            <person name="Pees B."/>
            <person name="Dirksen P."/>
            <person name="Hoppner M."/>
            <person name="Franke A."/>
            <person name="Rosenstiel P."/>
            <person name="Leippe M."/>
            <person name="Dierking K."/>
            <person name="Kaleta C."/>
            <person name="Schulenburg H."/>
        </authorList>
    </citation>
    <scope>NUCLEOTIDE SEQUENCE [LARGE SCALE GENOMIC DNA]</scope>
    <source>
        <strain evidence="1 2">MYb117</strain>
    </source>
</reference>
<proteinExistence type="predicted"/>
<evidence type="ECO:0000313" key="1">
    <source>
        <dbReference type="EMBL" id="PRC22330.1"/>
    </source>
</evidence>
<dbReference type="Proteomes" id="UP000238045">
    <property type="component" value="Unassembled WGS sequence"/>
</dbReference>
<dbReference type="AlphaFoldDB" id="A0A2S9EYQ3"/>
<sequence>MKFLGGCMKKPGLNRICFTLVRLLLNSAVLAPKRSKNPVFSVIHIKVQLILKKLVAPYLLC</sequence>
<dbReference type="EMBL" id="PCQL01000002">
    <property type="protein sequence ID" value="PRC22330.1"/>
    <property type="molecule type" value="Genomic_DNA"/>
</dbReference>
<evidence type="ECO:0000313" key="2">
    <source>
        <dbReference type="Proteomes" id="UP000238045"/>
    </source>
</evidence>
<name>A0A2S9EYQ3_9PSED</name>
<keyword evidence="2" id="KW-1185">Reference proteome</keyword>
<organism evidence="1 2">
    <name type="scientific">Pseudomonas poae</name>
    <dbReference type="NCBI Taxonomy" id="200451"/>
    <lineage>
        <taxon>Bacteria</taxon>
        <taxon>Pseudomonadati</taxon>
        <taxon>Pseudomonadota</taxon>
        <taxon>Gammaproteobacteria</taxon>
        <taxon>Pseudomonadales</taxon>
        <taxon>Pseudomonadaceae</taxon>
        <taxon>Pseudomonas</taxon>
    </lineage>
</organism>
<protein>
    <submittedName>
        <fullName evidence="1">Uncharacterized protein</fullName>
    </submittedName>
</protein>
<gene>
    <name evidence="1" type="ORF">CQZ99_01930</name>
</gene>
<comment type="caution">
    <text evidence="1">The sequence shown here is derived from an EMBL/GenBank/DDBJ whole genome shotgun (WGS) entry which is preliminary data.</text>
</comment>
<accession>A0A2S9EYQ3</accession>